<dbReference type="SUPFAM" id="SSF53474">
    <property type="entry name" value="alpha/beta-Hydrolases"/>
    <property type="match status" value="1"/>
</dbReference>
<feature type="domain" description="GPI inositol-deacylase PGAP1-like alpha/beta" evidence="1">
    <location>
        <begin position="97"/>
        <end position="162"/>
    </location>
</feature>
<dbReference type="Pfam" id="PF07819">
    <property type="entry name" value="PGAP1"/>
    <property type="match status" value="1"/>
</dbReference>
<dbReference type="InterPro" id="IPR012908">
    <property type="entry name" value="PGAP1-ab_dom-like"/>
</dbReference>
<keyword evidence="3" id="KW-1185">Reference proteome</keyword>
<sequence>MTGPAAGRSSKRPSPLLALTEIPRAVAELGMLPWAAPALATVPRGDGHSVLVIPGFNASDSATRILRRYLAHLGYDAHGWDLGRNHGPRSVGDDGEKLLERIEAIYDRQHRRVSLIGWSLGGIMARALCRRVPDQVRQVITLGAPFAGAPKDTRVWRLYEFLSGQKVDDDRALAYLREGETPLPVPSTAIWSRDDGIVPWANCVEPNCANSDNIEVFGSHFGLPVNPAVLYAVADRLAQPEDGWRRFDRRGLIRAMVYPSSGHANLASDGAGN</sequence>
<accession>A0A245ZRX2</accession>
<dbReference type="GO" id="GO:0016788">
    <property type="term" value="F:hydrolase activity, acting on ester bonds"/>
    <property type="evidence" value="ECO:0007669"/>
    <property type="project" value="InterPro"/>
</dbReference>
<keyword evidence="2" id="KW-0378">Hydrolase</keyword>
<evidence type="ECO:0000313" key="3">
    <source>
        <dbReference type="Proteomes" id="UP000197783"/>
    </source>
</evidence>
<protein>
    <submittedName>
        <fullName evidence="2">Alpha/beta hydrolase family protein</fullName>
    </submittedName>
</protein>
<dbReference type="OrthoDB" id="7389193at2"/>
<evidence type="ECO:0000313" key="2">
    <source>
        <dbReference type="EMBL" id="OWK32493.1"/>
    </source>
</evidence>
<dbReference type="InterPro" id="IPR029058">
    <property type="entry name" value="AB_hydrolase_fold"/>
</dbReference>
<comment type="caution">
    <text evidence="2">The sequence shown here is derived from an EMBL/GenBank/DDBJ whole genome shotgun (WGS) entry which is preliminary data.</text>
</comment>
<evidence type="ECO:0000259" key="1">
    <source>
        <dbReference type="Pfam" id="PF07819"/>
    </source>
</evidence>
<dbReference type="Gene3D" id="3.40.50.1820">
    <property type="entry name" value="alpha/beta hydrolase"/>
    <property type="match status" value="1"/>
</dbReference>
<name>A0A245ZRX2_9SPHN</name>
<gene>
    <name evidence="2" type="ORF">SPMU_08250</name>
</gene>
<proteinExistence type="predicted"/>
<dbReference type="Proteomes" id="UP000197783">
    <property type="component" value="Unassembled WGS sequence"/>
</dbReference>
<dbReference type="AlphaFoldDB" id="A0A245ZRX2"/>
<organism evidence="2 3">
    <name type="scientific">Sphingomonas mucosissima</name>
    <dbReference type="NCBI Taxonomy" id="370959"/>
    <lineage>
        <taxon>Bacteria</taxon>
        <taxon>Pseudomonadati</taxon>
        <taxon>Pseudomonadota</taxon>
        <taxon>Alphaproteobacteria</taxon>
        <taxon>Sphingomonadales</taxon>
        <taxon>Sphingomonadaceae</taxon>
        <taxon>Sphingomonas</taxon>
    </lineage>
</organism>
<reference evidence="2 3" key="1">
    <citation type="submission" date="2017-03" db="EMBL/GenBank/DDBJ databases">
        <title>Genome sequence of Sphingomonas mucosissima DSM 17494.</title>
        <authorList>
            <person name="Poehlein A."/>
            <person name="Wuebbeler J.H."/>
            <person name="Steinbuechel A."/>
            <person name="Daniel R."/>
        </authorList>
    </citation>
    <scope>NUCLEOTIDE SEQUENCE [LARGE SCALE GENOMIC DNA]</scope>
    <source>
        <strain evidence="2 3">DSM 17494</strain>
    </source>
</reference>
<dbReference type="RefSeq" id="WP_088332159.1">
    <property type="nucleotide sequence ID" value="NZ_NBBJ01000001.1"/>
</dbReference>
<dbReference type="EMBL" id="NBBJ01000001">
    <property type="protein sequence ID" value="OWK32493.1"/>
    <property type="molecule type" value="Genomic_DNA"/>
</dbReference>